<sequence length="77" mass="9351">MIQAILCFNIYDHDHIFPLLVYEATSIFMYLCTQFQLLLDISNELNPLYEGYRKYPLYCSQCNEFYIPPIFSDWFLF</sequence>
<dbReference type="Gramene" id="PRQ32456">
    <property type="protein sequence ID" value="PRQ32456"/>
    <property type="gene ID" value="RchiOBHm_Chr5g0046571"/>
</dbReference>
<evidence type="ECO:0000313" key="2">
    <source>
        <dbReference type="Proteomes" id="UP000238479"/>
    </source>
</evidence>
<protein>
    <submittedName>
        <fullName evidence="1">Uncharacterized protein</fullName>
    </submittedName>
</protein>
<evidence type="ECO:0000313" key="1">
    <source>
        <dbReference type="EMBL" id="PRQ32456.1"/>
    </source>
</evidence>
<organism evidence="1 2">
    <name type="scientific">Rosa chinensis</name>
    <name type="common">China rose</name>
    <dbReference type="NCBI Taxonomy" id="74649"/>
    <lineage>
        <taxon>Eukaryota</taxon>
        <taxon>Viridiplantae</taxon>
        <taxon>Streptophyta</taxon>
        <taxon>Embryophyta</taxon>
        <taxon>Tracheophyta</taxon>
        <taxon>Spermatophyta</taxon>
        <taxon>Magnoliopsida</taxon>
        <taxon>eudicotyledons</taxon>
        <taxon>Gunneridae</taxon>
        <taxon>Pentapetalae</taxon>
        <taxon>rosids</taxon>
        <taxon>fabids</taxon>
        <taxon>Rosales</taxon>
        <taxon>Rosaceae</taxon>
        <taxon>Rosoideae</taxon>
        <taxon>Rosoideae incertae sedis</taxon>
        <taxon>Rosa</taxon>
    </lineage>
</organism>
<accession>A0A2P6QE60</accession>
<dbReference type="AlphaFoldDB" id="A0A2P6QE60"/>
<comment type="caution">
    <text evidence="1">The sequence shown here is derived from an EMBL/GenBank/DDBJ whole genome shotgun (WGS) entry which is preliminary data.</text>
</comment>
<reference evidence="1 2" key="1">
    <citation type="journal article" date="2018" name="Nat. Genet.">
        <title>The Rosa genome provides new insights in the design of modern roses.</title>
        <authorList>
            <person name="Bendahmane M."/>
        </authorList>
    </citation>
    <scope>NUCLEOTIDE SEQUENCE [LARGE SCALE GENOMIC DNA]</scope>
    <source>
        <strain evidence="2">cv. Old Blush</strain>
    </source>
</reference>
<name>A0A2P6QE60_ROSCH</name>
<keyword evidence="2" id="KW-1185">Reference proteome</keyword>
<dbReference type="Proteomes" id="UP000238479">
    <property type="component" value="Chromosome 5"/>
</dbReference>
<proteinExistence type="predicted"/>
<dbReference type="EMBL" id="PDCK01000043">
    <property type="protein sequence ID" value="PRQ32456.1"/>
    <property type="molecule type" value="Genomic_DNA"/>
</dbReference>
<gene>
    <name evidence="1" type="ORF">RchiOBHm_Chr5g0046571</name>
</gene>